<protein>
    <submittedName>
        <fullName evidence="2">Uncharacterized protein</fullName>
    </submittedName>
</protein>
<feature type="region of interest" description="Disordered" evidence="1">
    <location>
        <begin position="166"/>
        <end position="204"/>
    </location>
</feature>
<sequence>EILLAIQPDDLCRYFNELAFGVQVPGPDDRPTLKRANGILFEKKAISWYMPRNNEWDLVDEKGNPTISLALNNLIKQVARWELRGEGLTAHLIERLDDRADPSTLILEWMFTANGQTGRDDQLKTDYSRSALKRIVALDEFEAMGSVSDIGTHSFRKCPCTYAQRRGSTKDDANARGRWAMKPDGTPRYRQRRQVDTYTSNLMP</sequence>
<evidence type="ECO:0000256" key="1">
    <source>
        <dbReference type="SAM" id="MobiDB-lite"/>
    </source>
</evidence>
<dbReference type="EMBL" id="KQ243470">
    <property type="protein sequence ID" value="KNC75695.1"/>
    <property type="molecule type" value="Genomic_DNA"/>
</dbReference>
<evidence type="ECO:0000313" key="3">
    <source>
        <dbReference type="Proteomes" id="UP000054560"/>
    </source>
</evidence>
<feature type="non-terminal residue" evidence="2">
    <location>
        <position position="1"/>
    </location>
</feature>
<dbReference type="RefSeq" id="XP_014149597.1">
    <property type="nucleotide sequence ID" value="XM_014294122.1"/>
</dbReference>
<organism evidence="2 3">
    <name type="scientific">Sphaeroforma arctica JP610</name>
    <dbReference type="NCBI Taxonomy" id="667725"/>
    <lineage>
        <taxon>Eukaryota</taxon>
        <taxon>Ichthyosporea</taxon>
        <taxon>Ichthyophonida</taxon>
        <taxon>Sphaeroforma</taxon>
    </lineage>
</organism>
<dbReference type="OrthoDB" id="97297at2759"/>
<gene>
    <name evidence="2" type="ORF">SARC_11788</name>
</gene>
<keyword evidence="3" id="KW-1185">Reference proteome</keyword>
<name>A0A0L0FG18_9EUKA</name>
<dbReference type="Proteomes" id="UP000054560">
    <property type="component" value="Unassembled WGS sequence"/>
</dbReference>
<dbReference type="GeneID" id="25912292"/>
<accession>A0A0L0FG18</accession>
<evidence type="ECO:0000313" key="2">
    <source>
        <dbReference type="EMBL" id="KNC75695.1"/>
    </source>
</evidence>
<reference evidence="2 3" key="1">
    <citation type="submission" date="2011-02" db="EMBL/GenBank/DDBJ databases">
        <title>The Genome Sequence of Sphaeroforma arctica JP610.</title>
        <authorList>
            <consortium name="The Broad Institute Genome Sequencing Platform"/>
            <person name="Russ C."/>
            <person name="Cuomo C."/>
            <person name="Young S.K."/>
            <person name="Zeng Q."/>
            <person name="Gargeya S."/>
            <person name="Alvarado L."/>
            <person name="Berlin A."/>
            <person name="Chapman S.B."/>
            <person name="Chen Z."/>
            <person name="Freedman E."/>
            <person name="Gellesch M."/>
            <person name="Goldberg J."/>
            <person name="Griggs A."/>
            <person name="Gujja S."/>
            <person name="Heilman E."/>
            <person name="Heiman D."/>
            <person name="Howarth C."/>
            <person name="Mehta T."/>
            <person name="Neiman D."/>
            <person name="Pearson M."/>
            <person name="Roberts A."/>
            <person name="Saif S."/>
            <person name="Shea T."/>
            <person name="Shenoy N."/>
            <person name="Sisk P."/>
            <person name="Stolte C."/>
            <person name="Sykes S."/>
            <person name="White J."/>
            <person name="Yandava C."/>
            <person name="Burger G."/>
            <person name="Gray M.W."/>
            <person name="Holland P.W.H."/>
            <person name="King N."/>
            <person name="Lang F.B.F."/>
            <person name="Roger A.J."/>
            <person name="Ruiz-Trillo I."/>
            <person name="Haas B."/>
            <person name="Nusbaum C."/>
            <person name="Birren B."/>
        </authorList>
    </citation>
    <scope>NUCLEOTIDE SEQUENCE [LARGE SCALE GENOMIC DNA]</scope>
    <source>
        <strain evidence="2 3">JP610</strain>
    </source>
</reference>
<proteinExistence type="predicted"/>
<dbReference type="AlphaFoldDB" id="A0A0L0FG18"/>